<dbReference type="EMBL" id="JBIUVY010000065">
    <property type="protein sequence ID" value="MFJ2289540.1"/>
    <property type="molecule type" value="Genomic_DNA"/>
</dbReference>
<name>A0ABW8DU10_9PSED</name>
<protein>
    <submittedName>
        <fullName evidence="1">DUF6387 family protein</fullName>
    </submittedName>
</protein>
<dbReference type="InterPro" id="IPR045664">
    <property type="entry name" value="DUF6387"/>
</dbReference>
<sequence>MTIIDDIYYMDYMEWFDLNNYLAAFKFDAKEWYRQLYLRQWLIALLITRNAKHPYAGNRPDEVFARDIKAMRGAVEDADIPDIFGVDGYEKHLSEKRGVVSLTHRHLRAHAHHTPGFSLELMESISKHPLAVKTEEPPMFLTGGEPTTLDRYAILIIDRERPKTLLRDSFNKLLSEMPPLPGFKVHKKKHHRLCFANWARYGLLPYLDLLIWQLETGTDIPPKIMAFAIRTGFVYDERQLADTVIPLAERLMNGDLDELLDMIVL</sequence>
<organism evidence="1 2">
    <name type="scientific">Pseudomonas iridis</name>
    <dbReference type="NCBI Taxonomy" id="2710587"/>
    <lineage>
        <taxon>Bacteria</taxon>
        <taxon>Pseudomonadati</taxon>
        <taxon>Pseudomonadota</taxon>
        <taxon>Gammaproteobacteria</taxon>
        <taxon>Pseudomonadales</taxon>
        <taxon>Pseudomonadaceae</taxon>
        <taxon>Pseudomonas</taxon>
    </lineage>
</organism>
<evidence type="ECO:0000313" key="1">
    <source>
        <dbReference type="EMBL" id="MFJ2289540.1"/>
    </source>
</evidence>
<dbReference type="RefSeq" id="WP_401234014.1">
    <property type="nucleotide sequence ID" value="NZ_JBIUVY010000065.1"/>
</dbReference>
<evidence type="ECO:0000313" key="2">
    <source>
        <dbReference type="Proteomes" id="UP001617296"/>
    </source>
</evidence>
<gene>
    <name evidence="1" type="ORF">ACIOUF_24825</name>
</gene>
<dbReference type="Pfam" id="PF19924">
    <property type="entry name" value="DUF6387"/>
    <property type="match status" value="1"/>
</dbReference>
<comment type="caution">
    <text evidence="1">The sequence shown here is derived from an EMBL/GenBank/DDBJ whole genome shotgun (WGS) entry which is preliminary data.</text>
</comment>
<accession>A0ABW8DU10</accession>
<dbReference type="Proteomes" id="UP001617296">
    <property type="component" value="Unassembled WGS sequence"/>
</dbReference>
<proteinExistence type="predicted"/>
<keyword evidence="2" id="KW-1185">Reference proteome</keyword>
<reference evidence="1 2" key="1">
    <citation type="submission" date="2024-10" db="EMBL/GenBank/DDBJ databases">
        <title>The Natural Products Discovery Center: Release of the First 8490 Sequenced Strains for Exploring Actinobacteria Biosynthetic Diversity.</title>
        <authorList>
            <person name="Kalkreuter E."/>
            <person name="Kautsar S.A."/>
            <person name="Yang D."/>
            <person name="Bader C.D."/>
            <person name="Teijaro C.N."/>
            <person name="Fluegel L."/>
            <person name="Davis C.M."/>
            <person name="Simpson J.R."/>
            <person name="Lauterbach L."/>
            <person name="Steele A.D."/>
            <person name="Gui C."/>
            <person name="Meng S."/>
            <person name="Li G."/>
            <person name="Viehrig K."/>
            <person name="Ye F."/>
            <person name="Su P."/>
            <person name="Kiefer A.F."/>
            <person name="Nichols A."/>
            <person name="Cepeda A.J."/>
            <person name="Yan W."/>
            <person name="Fan B."/>
            <person name="Jiang Y."/>
            <person name="Adhikari A."/>
            <person name="Zheng C.-J."/>
            <person name="Schuster L."/>
            <person name="Cowan T.M."/>
            <person name="Smanski M.J."/>
            <person name="Chevrette M.G."/>
            <person name="De Carvalho L.P.S."/>
            <person name="Shen B."/>
        </authorList>
    </citation>
    <scope>NUCLEOTIDE SEQUENCE [LARGE SCALE GENOMIC DNA]</scope>
    <source>
        <strain evidence="1 2">NPDC087689</strain>
    </source>
</reference>